<evidence type="ECO:0000313" key="3">
    <source>
        <dbReference type="EMBL" id="RKF63728.1"/>
    </source>
</evidence>
<dbReference type="AlphaFoldDB" id="A0A420I214"/>
<evidence type="ECO:0000256" key="1">
    <source>
        <dbReference type="ARBA" id="ARBA00038310"/>
    </source>
</evidence>
<sequence length="357" mass="40110">MEKETPKSDEISIPIIDSHIHLYPSTELGDIAWFPATSPLHQQHSVDQYLSATDSIPPQLSFAGFIFLEVDRKHDLSAIGPNDNNSGWEMPLKEIEFAKRVALGTPLAGEGHSATQAKLCLGIIPWAPIPCGEHVLDRYLVEVKRHAGDSFSKIRGFRFLVHEKPRGIMLGDDFIKSLKWLGRNKFVFDLGIDQNRRGKWQLEEAIEMIEKAHEGVDPQDKVHIIINHLCKPNFSIYNQSDPIFIAWRTAMFKLSKCSNTYMKLSGGFSEMSDTLKTASVDEIFGAIQPYLAVTLATFGPSRIMFGSDWPVCTVGVNDAWSKWLLIVERFCSLASLKPDEKMMIWSGTAIKAYGLDI</sequence>
<comment type="caution">
    <text evidence="3">The sequence shown here is derived from an EMBL/GenBank/DDBJ whole genome shotgun (WGS) entry which is preliminary data.</text>
</comment>
<dbReference type="EMBL" id="MCFK01002375">
    <property type="protein sequence ID" value="RKF63728.1"/>
    <property type="molecule type" value="Genomic_DNA"/>
</dbReference>
<dbReference type="PANTHER" id="PTHR43569:SF2">
    <property type="entry name" value="AMIDOHYDROLASE-RELATED DOMAIN-CONTAINING PROTEIN"/>
    <property type="match status" value="1"/>
</dbReference>
<dbReference type="Proteomes" id="UP000286134">
    <property type="component" value="Unassembled WGS sequence"/>
</dbReference>
<dbReference type="InterPro" id="IPR052350">
    <property type="entry name" value="Metallo-dep_Lactonases"/>
</dbReference>
<evidence type="ECO:0000313" key="4">
    <source>
        <dbReference type="Proteomes" id="UP000286134"/>
    </source>
</evidence>
<dbReference type="Pfam" id="PF04909">
    <property type="entry name" value="Amidohydro_2"/>
    <property type="match status" value="1"/>
</dbReference>
<accession>A0A420I214</accession>
<proteinExistence type="inferred from homology"/>
<evidence type="ECO:0000259" key="2">
    <source>
        <dbReference type="Pfam" id="PF04909"/>
    </source>
</evidence>
<name>A0A420I214_9PEZI</name>
<protein>
    <submittedName>
        <fullName evidence="3">L-rhamnono-gamma-lactonase</fullName>
    </submittedName>
</protein>
<feature type="domain" description="Amidohydrolase-related" evidence="2">
    <location>
        <begin position="154"/>
        <end position="355"/>
    </location>
</feature>
<comment type="similarity">
    <text evidence="1">Belongs to the metallo-dependent hydrolases superfamily.</text>
</comment>
<dbReference type="SUPFAM" id="SSF51556">
    <property type="entry name" value="Metallo-dependent hydrolases"/>
    <property type="match status" value="1"/>
</dbReference>
<dbReference type="GO" id="GO:0016787">
    <property type="term" value="F:hydrolase activity"/>
    <property type="evidence" value="ECO:0007669"/>
    <property type="project" value="InterPro"/>
</dbReference>
<reference evidence="3 4" key="1">
    <citation type="journal article" date="2018" name="BMC Genomics">
        <title>Comparative genome analyses reveal sequence features reflecting distinct modes of host-adaptation between dicot and monocot powdery mildew.</title>
        <authorList>
            <person name="Wu Y."/>
            <person name="Ma X."/>
            <person name="Pan Z."/>
            <person name="Kale S.D."/>
            <person name="Song Y."/>
            <person name="King H."/>
            <person name="Zhang Q."/>
            <person name="Presley C."/>
            <person name="Deng X."/>
            <person name="Wei C.I."/>
            <person name="Xiao S."/>
        </authorList>
    </citation>
    <scope>NUCLEOTIDE SEQUENCE [LARGE SCALE GENOMIC DNA]</scope>
    <source>
        <strain evidence="3">UMSG2</strain>
    </source>
</reference>
<dbReference type="STRING" id="212602.A0A420I214"/>
<keyword evidence="4" id="KW-1185">Reference proteome</keyword>
<dbReference type="Gene3D" id="3.20.20.140">
    <property type="entry name" value="Metal-dependent hydrolases"/>
    <property type="match status" value="1"/>
</dbReference>
<gene>
    <name evidence="3" type="ORF">OnM2_023094</name>
</gene>
<dbReference type="InterPro" id="IPR006680">
    <property type="entry name" value="Amidohydro-rel"/>
</dbReference>
<dbReference type="InterPro" id="IPR032466">
    <property type="entry name" value="Metal_Hydrolase"/>
</dbReference>
<dbReference type="PANTHER" id="PTHR43569">
    <property type="entry name" value="AMIDOHYDROLASE"/>
    <property type="match status" value="1"/>
</dbReference>
<organism evidence="3 4">
    <name type="scientific">Erysiphe neolycopersici</name>
    <dbReference type="NCBI Taxonomy" id="212602"/>
    <lineage>
        <taxon>Eukaryota</taxon>
        <taxon>Fungi</taxon>
        <taxon>Dikarya</taxon>
        <taxon>Ascomycota</taxon>
        <taxon>Pezizomycotina</taxon>
        <taxon>Leotiomycetes</taxon>
        <taxon>Erysiphales</taxon>
        <taxon>Erysiphaceae</taxon>
        <taxon>Erysiphe</taxon>
    </lineage>
</organism>
<dbReference type="OrthoDB" id="2135488at2759"/>